<dbReference type="RefSeq" id="WP_141887057.1">
    <property type="nucleotide sequence ID" value="NZ_BAAAUY010000001.1"/>
</dbReference>
<comment type="caution">
    <text evidence="4">The sequence shown here is derived from an EMBL/GenBank/DDBJ whole genome shotgun (WGS) entry which is preliminary data.</text>
</comment>
<dbReference type="AlphaFoldDB" id="A0A542Y6R5"/>
<gene>
    <name evidence="4" type="ORF">FB468_1829</name>
</gene>
<dbReference type="PANTHER" id="PTHR12526">
    <property type="entry name" value="GLYCOSYLTRANSFERASE"/>
    <property type="match status" value="1"/>
</dbReference>
<dbReference type="Pfam" id="PF13439">
    <property type="entry name" value="Glyco_transf_4"/>
    <property type="match status" value="1"/>
</dbReference>
<dbReference type="SUPFAM" id="SSF53756">
    <property type="entry name" value="UDP-Glycosyltransferase/glycogen phosphorylase"/>
    <property type="match status" value="1"/>
</dbReference>
<evidence type="ECO:0000313" key="5">
    <source>
        <dbReference type="Proteomes" id="UP000319094"/>
    </source>
</evidence>
<evidence type="ECO:0000259" key="3">
    <source>
        <dbReference type="Pfam" id="PF13439"/>
    </source>
</evidence>
<dbReference type="GO" id="GO:0016757">
    <property type="term" value="F:glycosyltransferase activity"/>
    <property type="evidence" value="ECO:0007669"/>
    <property type="project" value="UniProtKB-KW"/>
</dbReference>
<protein>
    <submittedName>
        <fullName evidence="4">Glycosyltransferase involved in cell wall biosynthesis</fullName>
    </submittedName>
</protein>
<name>A0A542Y6R5_9MICO</name>
<accession>A0A542Y6R5</accession>
<keyword evidence="1" id="KW-0328">Glycosyltransferase</keyword>
<dbReference type="OrthoDB" id="3171021at2"/>
<dbReference type="EMBL" id="VFON01000001">
    <property type="protein sequence ID" value="TQL43792.1"/>
    <property type="molecule type" value="Genomic_DNA"/>
</dbReference>
<evidence type="ECO:0000256" key="1">
    <source>
        <dbReference type="ARBA" id="ARBA00022676"/>
    </source>
</evidence>
<dbReference type="CDD" id="cd03801">
    <property type="entry name" value="GT4_PimA-like"/>
    <property type="match status" value="1"/>
</dbReference>
<keyword evidence="2 4" id="KW-0808">Transferase</keyword>
<organism evidence="4 5">
    <name type="scientific">Leucobacter komagatae</name>
    <dbReference type="NCBI Taxonomy" id="55969"/>
    <lineage>
        <taxon>Bacteria</taxon>
        <taxon>Bacillati</taxon>
        <taxon>Actinomycetota</taxon>
        <taxon>Actinomycetes</taxon>
        <taxon>Micrococcales</taxon>
        <taxon>Microbacteriaceae</taxon>
        <taxon>Leucobacter</taxon>
    </lineage>
</organism>
<sequence>MRVLAVTPWFPTPSHPVSGVFTLRDAELLATDHEVTVLHLCRPDWLEPAPDQISGVRVERIPFAITKPGTFLAARRRMRELLKEHDLLHTMAFPALLLAAVSGIRAPWVHTEHFSTLVTPPANAVAAFGRRMLMRAFKRPGTVVAVSSSLADAIAPFREVPAPVIGNRVEFPQAGVLHRGGGSDELALVAVGGLVSRKGPLIAVEALKELRDSGTAATLTWIGDGEERDAVVARVCELGLVDAVTLTGALAPELVSEYLTASDVFVLPVETETFGVAIAEALAHGVPVVATGTGGHEEFLPARASRLVAQRESGAVARAVAELMSDPERWDATEVQAYAAQRFSEASRKEAYEATYREAVQRKR</sequence>
<proteinExistence type="predicted"/>
<reference evidence="4 5" key="1">
    <citation type="submission" date="2019-06" db="EMBL/GenBank/DDBJ databases">
        <title>Sequencing the genomes of 1000 actinobacteria strains.</title>
        <authorList>
            <person name="Klenk H.-P."/>
        </authorList>
    </citation>
    <scope>NUCLEOTIDE SEQUENCE [LARGE SCALE GENOMIC DNA]</scope>
    <source>
        <strain evidence="4 5">DSM 8803</strain>
    </source>
</reference>
<keyword evidence="5" id="KW-1185">Reference proteome</keyword>
<feature type="domain" description="Glycosyltransferase subfamily 4-like N-terminal" evidence="3">
    <location>
        <begin position="27"/>
        <end position="163"/>
    </location>
</feature>
<dbReference type="InterPro" id="IPR028098">
    <property type="entry name" value="Glyco_trans_4-like_N"/>
</dbReference>
<dbReference type="Pfam" id="PF13692">
    <property type="entry name" value="Glyco_trans_1_4"/>
    <property type="match status" value="1"/>
</dbReference>
<evidence type="ECO:0000256" key="2">
    <source>
        <dbReference type="ARBA" id="ARBA00022679"/>
    </source>
</evidence>
<evidence type="ECO:0000313" key="4">
    <source>
        <dbReference type="EMBL" id="TQL43792.1"/>
    </source>
</evidence>
<dbReference type="Gene3D" id="3.40.50.2000">
    <property type="entry name" value="Glycogen Phosphorylase B"/>
    <property type="match status" value="2"/>
</dbReference>
<dbReference type="Proteomes" id="UP000319094">
    <property type="component" value="Unassembled WGS sequence"/>
</dbReference>